<protein>
    <submittedName>
        <fullName evidence="1">Uncharacterized protein</fullName>
    </submittedName>
</protein>
<sequence>MNRREITFIHNNNVSFKFTKINTIDLTLY</sequence>
<name>A0A0E9VYT9_ANGAN</name>
<dbReference type="AlphaFoldDB" id="A0A0E9VYT9"/>
<evidence type="ECO:0000313" key="1">
    <source>
        <dbReference type="EMBL" id="JAH83242.1"/>
    </source>
</evidence>
<organism evidence="1">
    <name type="scientific">Anguilla anguilla</name>
    <name type="common">European freshwater eel</name>
    <name type="synonym">Muraena anguilla</name>
    <dbReference type="NCBI Taxonomy" id="7936"/>
    <lineage>
        <taxon>Eukaryota</taxon>
        <taxon>Metazoa</taxon>
        <taxon>Chordata</taxon>
        <taxon>Craniata</taxon>
        <taxon>Vertebrata</taxon>
        <taxon>Euteleostomi</taxon>
        <taxon>Actinopterygii</taxon>
        <taxon>Neopterygii</taxon>
        <taxon>Teleostei</taxon>
        <taxon>Anguilliformes</taxon>
        <taxon>Anguillidae</taxon>
        <taxon>Anguilla</taxon>
    </lineage>
</organism>
<reference evidence="1" key="1">
    <citation type="submission" date="2014-11" db="EMBL/GenBank/DDBJ databases">
        <authorList>
            <person name="Amaro Gonzalez C."/>
        </authorList>
    </citation>
    <scope>NUCLEOTIDE SEQUENCE</scope>
</reference>
<dbReference type="EMBL" id="GBXM01025335">
    <property type="protein sequence ID" value="JAH83242.1"/>
    <property type="molecule type" value="Transcribed_RNA"/>
</dbReference>
<proteinExistence type="predicted"/>
<accession>A0A0E9VYT9</accession>
<dbReference type="EMBL" id="GBXM01086510">
    <property type="protein sequence ID" value="JAH22067.1"/>
    <property type="molecule type" value="Transcribed_RNA"/>
</dbReference>
<reference evidence="1" key="2">
    <citation type="journal article" date="2015" name="Fish Shellfish Immunol.">
        <title>Early steps in the European eel (Anguilla anguilla)-Vibrio vulnificus interaction in the gills: Role of the RtxA13 toxin.</title>
        <authorList>
            <person name="Callol A."/>
            <person name="Pajuelo D."/>
            <person name="Ebbesson L."/>
            <person name="Teles M."/>
            <person name="MacKenzie S."/>
            <person name="Amaro C."/>
        </authorList>
    </citation>
    <scope>NUCLEOTIDE SEQUENCE</scope>
</reference>